<dbReference type="CDD" id="cd00116">
    <property type="entry name" value="LRR_RI"/>
    <property type="match status" value="1"/>
</dbReference>
<feature type="compositionally biased region" description="Low complexity" evidence="4">
    <location>
        <begin position="702"/>
        <end position="723"/>
    </location>
</feature>
<evidence type="ECO:0000256" key="2">
    <source>
        <dbReference type="ARBA" id="ARBA00022737"/>
    </source>
</evidence>
<evidence type="ECO:0000256" key="1">
    <source>
        <dbReference type="ARBA" id="ARBA00022614"/>
    </source>
</evidence>
<reference evidence="5" key="1">
    <citation type="submission" date="2021-10" db="EMBL/GenBank/DDBJ databases">
        <title>Tropical sea cucumber genome reveals ecological adaptation and Cuvierian tubules defense mechanism.</title>
        <authorList>
            <person name="Chen T."/>
        </authorList>
    </citation>
    <scope>NUCLEOTIDE SEQUENCE</scope>
    <source>
        <strain evidence="5">Nanhai2018</strain>
        <tissue evidence="5">Muscle</tissue>
    </source>
</reference>
<keyword evidence="1" id="KW-0433">Leucine-rich repeat</keyword>
<evidence type="ECO:0000256" key="4">
    <source>
        <dbReference type="SAM" id="MobiDB-lite"/>
    </source>
</evidence>
<dbReference type="InterPro" id="IPR032675">
    <property type="entry name" value="LRR_dom_sf"/>
</dbReference>
<dbReference type="InterPro" id="IPR051279">
    <property type="entry name" value="PP1-Reg/Actin-Interact_Protein"/>
</dbReference>
<dbReference type="Gene3D" id="3.80.10.10">
    <property type="entry name" value="Ribonuclease Inhibitor"/>
    <property type="match status" value="2"/>
</dbReference>
<dbReference type="PANTHER" id="PTHR24112">
    <property type="entry name" value="LEUCINE-RICH REPEAT, ISOFORM F-RELATED"/>
    <property type="match status" value="1"/>
</dbReference>
<name>A0A9Q1CID3_HOLLE</name>
<evidence type="ECO:0000256" key="3">
    <source>
        <dbReference type="ARBA" id="ARBA00038315"/>
    </source>
</evidence>
<feature type="compositionally biased region" description="Polar residues" evidence="4">
    <location>
        <begin position="552"/>
        <end position="581"/>
    </location>
</feature>
<feature type="region of interest" description="Disordered" evidence="4">
    <location>
        <begin position="694"/>
        <end position="733"/>
    </location>
</feature>
<sequence>MNIHENTQVDNIDEVPTGNDVGLGLDPSHTVDNDSQQQNHVNLVEDTRTVEEDEPPSSPHIVKSKKKIRRVHFPDDDKIISEKIPPPNPWKNVADVSTEELVAAYHAACASNQVKPSSTIIQQLQKMTDLSSRVNSFTFQGEKIDQKTAETLEEIFRRVQFSSLDVEGCNIEDEVAAVALFEMVEFYETAVKISMSSVKGISIRGWQAASKMMRKSSCLQVLDISRTTWSEHSVPILCRAIRADTSVSALHLEACNLAGRPLVLLMSALRINPSIRELFLADNRLMPSDAFHIGGMLKHNTGLKLLDLRNNNMQDVGVSHISDGLAGQMRGQLNTLVLWNNHITHVGAGHLGKTLPMITTLETLNIGQNNLGIDGIMKLKEGLMKNKFLQRMGLFSCRINDEGAIALAEYLADNCQLIRLDLRENDIRTGGLMALSRSLKLNKVLLRLDLDKAIKKENLNGHAELQQQFLEDIDRSLLDNRQRREECHQHKDADESTVTEGQDEPINIELFTNVAADESSISEAVISNNHSSSRTASDVMNGDIDHSLSGIPVTSKTDSISASTAPVESSDTPSTKSTDASSLGIDILGSVDAKSDAATSSEFIARVDIASDGASEASAVNISKSHVDAGGIQPTGILSVDPLSLSDITKDSVGINYEGEASSPDYTIDGVKNPEIRMIHQHTFNQNDLFSSSEIPDEVESEGSSSTSNQSISSDSSQVINGSNGTDSPPGIRINENIKLLTVSNHVMDGDVDLNKGLDLAGQQLMASAIEEPLPSKTEVTLEDNQGEHLSQNLKNILPPTPTLLPLQDSQR</sequence>
<feature type="region of interest" description="Disordered" evidence="4">
    <location>
        <begin position="484"/>
        <end position="505"/>
    </location>
</feature>
<feature type="region of interest" description="Disordered" evidence="4">
    <location>
        <begin position="787"/>
        <end position="812"/>
    </location>
</feature>
<feature type="compositionally biased region" description="Polar residues" evidence="4">
    <location>
        <begin position="1"/>
        <end position="10"/>
    </location>
</feature>
<organism evidence="5 6">
    <name type="scientific">Holothuria leucospilota</name>
    <name type="common">Black long sea cucumber</name>
    <name type="synonym">Mertensiothuria leucospilota</name>
    <dbReference type="NCBI Taxonomy" id="206669"/>
    <lineage>
        <taxon>Eukaryota</taxon>
        <taxon>Metazoa</taxon>
        <taxon>Echinodermata</taxon>
        <taxon>Eleutherozoa</taxon>
        <taxon>Echinozoa</taxon>
        <taxon>Holothuroidea</taxon>
        <taxon>Aspidochirotacea</taxon>
        <taxon>Aspidochirotida</taxon>
        <taxon>Holothuriidae</taxon>
        <taxon>Holothuria</taxon>
    </lineage>
</organism>
<feature type="region of interest" description="Disordered" evidence="4">
    <location>
        <begin position="526"/>
        <end position="581"/>
    </location>
</feature>
<dbReference type="PANTHER" id="PTHR24112:SF9">
    <property type="entry name" value="PROTEIN PHOSPHATASE 1 REGULATORY SUBUNIT 37"/>
    <property type="match status" value="1"/>
</dbReference>
<proteinExistence type="inferred from homology"/>
<keyword evidence="6" id="KW-1185">Reference proteome</keyword>
<accession>A0A9Q1CID3</accession>
<comment type="similarity">
    <text evidence="3">Belongs to the PPP1R37 family.</text>
</comment>
<feature type="compositionally biased region" description="Polar residues" evidence="4">
    <location>
        <begin position="526"/>
        <end position="538"/>
    </location>
</feature>
<evidence type="ECO:0000313" key="6">
    <source>
        <dbReference type="Proteomes" id="UP001152320"/>
    </source>
</evidence>
<gene>
    <name evidence="5" type="ORF">HOLleu_09022</name>
</gene>
<dbReference type="InterPro" id="IPR001611">
    <property type="entry name" value="Leu-rich_rpt"/>
</dbReference>
<dbReference type="AlphaFoldDB" id="A0A9Q1CID3"/>
<dbReference type="SUPFAM" id="SSF52047">
    <property type="entry name" value="RNI-like"/>
    <property type="match status" value="1"/>
</dbReference>
<evidence type="ECO:0000313" key="5">
    <source>
        <dbReference type="EMBL" id="KAJ8045907.1"/>
    </source>
</evidence>
<comment type="caution">
    <text evidence="5">The sequence shown here is derived from an EMBL/GenBank/DDBJ whole genome shotgun (WGS) entry which is preliminary data.</text>
</comment>
<dbReference type="EMBL" id="JAIZAY010000003">
    <property type="protein sequence ID" value="KAJ8045907.1"/>
    <property type="molecule type" value="Genomic_DNA"/>
</dbReference>
<dbReference type="Pfam" id="PF13516">
    <property type="entry name" value="LRR_6"/>
    <property type="match status" value="4"/>
</dbReference>
<dbReference type="Proteomes" id="UP001152320">
    <property type="component" value="Chromosome 3"/>
</dbReference>
<dbReference type="OrthoDB" id="10034042at2759"/>
<feature type="region of interest" description="Disordered" evidence="4">
    <location>
        <begin position="1"/>
        <end position="39"/>
    </location>
</feature>
<protein>
    <submittedName>
        <fullName evidence="5">Protein phosphatase 1 regulatory subunit 37</fullName>
    </submittedName>
</protein>
<feature type="compositionally biased region" description="Basic and acidic residues" evidence="4">
    <location>
        <begin position="484"/>
        <end position="494"/>
    </location>
</feature>
<keyword evidence="2" id="KW-0677">Repeat</keyword>
<dbReference type="SMART" id="SM00368">
    <property type="entry name" value="LRR_RI"/>
    <property type="match status" value="7"/>
</dbReference>